<dbReference type="Pfam" id="PF08281">
    <property type="entry name" value="Sigma70_r4_2"/>
    <property type="match status" value="1"/>
</dbReference>
<feature type="domain" description="RNA polymerase sigma factor 70 region 4 type 2" evidence="7">
    <location>
        <begin position="128"/>
        <end position="177"/>
    </location>
</feature>
<dbReference type="AlphaFoldDB" id="A0A543I5P9"/>
<dbReference type="InterPro" id="IPR036388">
    <property type="entry name" value="WH-like_DNA-bd_sf"/>
</dbReference>
<feature type="domain" description="Putative zinc-finger" evidence="8">
    <location>
        <begin position="197"/>
        <end position="230"/>
    </location>
</feature>
<dbReference type="EMBL" id="VFPN01000001">
    <property type="protein sequence ID" value="TQM65908.1"/>
    <property type="molecule type" value="Genomic_DNA"/>
</dbReference>
<dbReference type="GO" id="GO:0005975">
    <property type="term" value="P:carbohydrate metabolic process"/>
    <property type="evidence" value="ECO:0007669"/>
    <property type="project" value="UniProtKB-ARBA"/>
</dbReference>
<dbReference type="SUPFAM" id="SSF88946">
    <property type="entry name" value="Sigma2 domain of RNA polymerase sigma factors"/>
    <property type="match status" value="1"/>
</dbReference>
<dbReference type="Pfam" id="PF13490">
    <property type="entry name" value="zf-HC2"/>
    <property type="match status" value="1"/>
</dbReference>
<keyword evidence="3" id="KW-0731">Sigma factor</keyword>
<accession>A0A543I5P9</accession>
<evidence type="ECO:0000256" key="1">
    <source>
        <dbReference type="ARBA" id="ARBA00010641"/>
    </source>
</evidence>
<dbReference type="InterPro" id="IPR027383">
    <property type="entry name" value="Znf_put"/>
</dbReference>
<dbReference type="GO" id="GO:0016987">
    <property type="term" value="F:sigma factor activity"/>
    <property type="evidence" value="ECO:0007669"/>
    <property type="project" value="UniProtKB-KW"/>
</dbReference>
<keyword evidence="4" id="KW-0238">DNA-binding</keyword>
<dbReference type="InterPro" id="IPR014284">
    <property type="entry name" value="RNA_pol_sigma-70_dom"/>
</dbReference>
<dbReference type="GO" id="GO:0006352">
    <property type="term" value="P:DNA-templated transcription initiation"/>
    <property type="evidence" value="ECO:0007669"/>
    <property type="project" value="InterPro"/>
</dbReference>
<dbReference type="PANTHER" id="PTHR43133">
    <property type="entry name" value="RNA POLYMERASE ECF-TYPE SIGMA FACTO"/>
    <property type="match status" value="1"/>
</dbReference>
<keyword evidence="2" id="KW-0805">Transcription regulation</keyword>
<organism evidence="9 10">
    <name type="scientific">Klugiella xanthotipulae</name>
    <dbReference type="NCBI Taxonomy" id="244735"/>
    <lineage>
        <taxon>Bacteria</taxon>
        <taxon>Bacillati</taxon>
        <taxon>Actinomycetota</taxon>
        <taxon>Actinomycetes</taxon>
        <taxon>Micrococcales</taxon>
        <taxon>Microbacteriaceae</taxon>
        <taxon>Klugiella</taxon>
    </lineage>
</organism>
<evidence type="ECO:0000256" key="3">
    <source>
        <dbReference type="ARBA" id="ARBA00023082"/>
    </source>
</evidence>
<keyword evidence="10" id="KW-1185">Reference proteome</keyword>
<comment type="caution">
    <text evidence="9">The sequence shown here is derived from an EMBL/GenBank/DDBJ whole genome shotgun (WGS) entry which is preliminary data.</text>
</comment>
<evidence type="ECO:0000256" key="5">
    <source>
        <dbReference type="ARBA" id="ARBA00023163"/>
    </source>
</evidence>
<evidence type="ECO:0000259" key="8">
    <source>
        <dbReference type="Pfam" id="PF13490"/>
    </source>
</evidence>
<dbReference type="OrthoDB" id="4990598at2"/>
<evidence type="ECO:0000313" key="9">
    <source>
        <dbReference type="EMBL" id="TQM65908.1"/>
    </source>
</evidence>
<dbReference type="Gene3D" id="1.10.10.10">
    <property type="entry name" value="Winged helix-like DNA-binding domain superfamily/Winged helix DNA-binding domain"/>
    <property type="match status" value="1"/>
</dbReference>
<dbReference type="InterPro" id="IPR039425">
    <property type="entry name" value="RNA_pol_sigma-70-like"/>
</dbReference>
<sequence>MNWDDSSSTPGTIAPSDESLINRVRDGDTAAYAELWDRYVEAALFAARRVVRSEDAEDLVAEAFASILQTINAGKGPRFAFRSYLITAVNNTAIRWNMKATRMPTQQIENLEDTLSEPATLSLATNELLLTVFRELPERWQQVLWFSEVEKMPVTEIGRRMGLSAHSVSTLAYRAREGLRDGWYQAHVSAAPAAEECRETISFLGAFFAQRLSSLRRVRVMEHLAGCASCSAIESDMTHASTELYTVLLPAVGVAGVGGGVAAIAGSSAASGSAAVLVGTPGVAGGATATASATVLGSGKILAIVGGFVAAALTAGGITIAAAQSAPPVAPVTTASAGQTPMPDAAGEDAALGAAAAPSAAAAVVGRDADLPPWQQPEGVDTPAATGQAWADLTIDCDGCVFGSGSVVLSGMASPDADVTLVLSSDTMAPRIVQTVAHPDGVWSVRPGPITDDTYQVVAYQYAAVADRNGWTSHSFSVDTSVAVATPVITDVDTADGRYFPVVSGTGTAGYQVIVRVNGAVATAPVAADGRWTLIADSGARAGTNELVAQLSDPVSRASGAFTEPQSFELRTPVVSIEGWNVSVEFDPGASVTLWDPQGTLVHRITNARGEGGVSLSGRTTGLMLDACYASEDGTRFGPTVTAG</sequence>
<dbReference type="NCBIfam" id="TIGR02937">
    <property type="entry name" value="sigma70-ECF"/>
    <property type="match status" value="1"/>
</dbReference>
<dbReference type="InterPro" id="IPR007627">
    <property type="entry name" value="RNA_pol_sigma70_r2"/>
</dbReference>
<dbReference type="InterPro" id="IPR013783">
    <property type="entry name" value="Ig-like_fold"/>
</dbReference>
<dbReference type="InterPro" id="IPR013325">
    <property type="entry name" value="RNA_pol_sigma_r2"/>
</dbReference>
<comment type="similarity">
    <text evidence="1">Belongs to the sigma-70 factor family. ECF subfamily.</text>
</comment>
<gene>
    <name evidence="9" type="ORF">FB466_0728</name>
</gene>
<dbReference type="Gene3D" id="1.10.1740.10">
    <property type="match status" value="1"/>
</dbReference>
<evidence type="ECO:0000259" key="6">
    <source>
        <dbReference type="Pfam" id="PF04542"/>
    </source>
</evidence>
<dbReference type="InterPro" id="IPR013324">
    <property type="entry name" value="RNA_pol_sigma_r3/r4-like"/>
</dbReference>
<evidence type="ECO:0000256" key="4">
    <source>
        <dbReference type="ARBA" id="ARBA00023125"/>
    </source>
</evidence>
<evidence type="ECO:0000259" key="7">
    <source>
        <dbReference type="Pfam" id="PF08281"/>
    </source>
</evidence>
<dbReference type="PANTHER" id="PTHR43133:SF8">
    <property type="entry name" value="RNA POLYMERASE SIGMA FACTOR HI_1459-RELATED"/>
    <property type="match status" value="1"/>
</dbReference>
<name>A0A543I5P9_9MICO</name>
<reference evidence="9 10" key="1">
    <citation type="submission" date="2019-06" db="EMBL/GenBank/DDBJ databases">
        <title>Sequencing the genomes of 1000 actinobacteria strains.</title>
        <authorList>
            <person name="Klenk H.-P."/>
        </authorList>
    </citation>
    <scope>NUCLEOTIDE SEQUENCE [LARGE SCALE GENOMIC DNA]</scope>
    <source>
        <strain evidence="9 10">DSM 18031</strain>
    </source>
</reference>
<evidence type="ECO:0000256" key="2">
    <source>
        <dbReference type="ARBA" id="ARBA00023015"/>
    </source>
</evidence>
<proteinExistence type="inferred from homology"/>
<dbReference type="SUPFAM" id="SSF88659">
    <property type="entry name" value="Sigma3 and sigma4 domains of RNA polymerase sigma factors"/>
    <property type="match status" value="1"/>
</dbReference>
<keyword evidence="5" id="KW-0804">Transcription</keyword>
<dbReference type="Pfam" id="PF04542">
    <property type="entry name" value="Sigma70_r2"/>
    <property type="match status" value="1"/>
</dbReference>
<dbReference type="GO" id="GO:0003677">
    <property type="term" value="F:DNA binding"/>
    <property type="evidence" value="ECO:0007669"/>
    <property type="project" value="UniProtKB-KW"/>
</dbReference>
<dbReference type="Gene3D" id="2.60.40.10">
    <property type="entry name" value="Immunoglobulins"/>
    <property type="match status" value="1"/>
</dbReference>
<dbReference type="RefSeq" id="WP_141915883.1">
    <property type="nucleotide sequence ID" value="NZ_BAAAYS010000031.1"/>
</dbReference>
<dbReference type="Proteomes" id="UP000318331">
    <property type="component" value="Unassembled WGS sequence"/>
</dbReference>
<feature type="domain" description="RNA polymerase sigma-70 region 2" evidence="6">
    <location>
        <begin position="37"/>
        <end position="100"/>
    </location>
</feature>
<evidence type="ECO:0000313" key="10">
    <source>
        <dbReference type="Proteomes" id="UP000318331"/>
    </source>
</evidence>
<dbReference type="InterPro" id="IPR013249">
    <property type="entry name" value="RNA_pol_sigma70_r4_t2"/>
</dbReference>
<protein>
    <submittedName>
        <fullName evidence="9">RNA polymerase sigma factor (Sigma-70 family)</fullName>
    </submittedName>
</protein>
<dbReference type="CDD" id="cd06171">
    <property type="entry name" value="Sigma70_r4"/>
    <property type="match status" value="1"/>
</dbReference>